<accession>A0A1I1ZDQ0</accession>
<dbReference type="InterPro" id="IPR000601">
    <property type="entry name" value="PKD_dom"/>
</dbReference>
<feature type="region of interest" description="Disordered" evidence="1">
    <location>
        <begin position="175"/>
        <end position="199"/>
    </location>
</feature>
<name>A0A1I1ZDQ0_9GAMM</name>
<protein>
    <recommendedName>
        <fullName evidence="2">PKD domain-containing protein</fullName>
    </recommendedName>
</protein>
<reference evidence="4" key="1">
    <citation type="submission" date="2016-10" db="EMBL/GenBank/DDBJ databases">
        <authorList>
            <person name="Varghese N."/>
            <person name="Submissions S."/>
        </authorList>
    </citation>
    <scope>NUCLEOTIDE SEQUENCE [LARGE SCALE GENOMIC DNA]</scope>
    <source>
        <strain evidence="4">UNC178MFTsu3.1</strain>
    </source>
</reference>
<dbReference type="EMBL" id="FONH01000002">
    <property type="protein sequence ID" value="SFE29881.1"/>
    <property type="molecule type" value="Genomic_DNA"/>
</dbReference>
<organism evidence="3 4">
    <name type="scientific">Dyella marensis</name>
    <dbReference type="NCBI Taxonomy" id="500610"/>
    <lineage>
        <taxon>Bacteria</taxon>
        <taxon>Pseudomonadati</taxon>
        <taxon>Pseudomonadota</taxon>
        <taxon>Gammaproteobacteria</taxon>
        <taxon>Lysobacterales</taxon>
        <taxon>Rhodanobacteraceae</taxon>
        <taxon>Dyella</taxon>
    </lineage>
</organism>
<keyword evidence="4" id="KW-1185">Reference proteome</keyword>
<evidence type="ECO:0000259" key="2">
    <source>
        <dbReference type="PROSITE" id="PS50093"/>
    </source>
</evidence>
<dbReference type="CDD" id="cd00146">
    <property type="entry name" value="PKD"/>
    <property type="match status" value="1"/>
</dbReference>
<proteinExistence type="predicted"/>
<evidence type="ECO:0000313" key="3">
    <source>
        <dbReference type="EMBL" id="SFE29881.1"/>
    </source>
</evidence>
<feature type="domain" description="PKD" evidence="2">
    <location>
        <begin position="636"/>
        <end position="683"/>
    </location>
</feature>
<dbReference type="AlphaFoldDB" id="A0A1I1ZDQ0"/>
<sequence>MSTCKRTHEGAARHGPRTSRWWRRLAIAPACLTLLGLAMAEPASAAIRHGMTWRVQEQQGNYVHVGRDDISNAYQGDTTVDQMLPILCVLKDGRAAPGGISFDFNNGWVQGALQLTHPVTGSALTSQAQADGICANSLGAGWRMAEFHDGGGGWSYWGAGQLPTDTRFWVAINDQPANPWNSAGDPPPADPQDPNYNQQTVQTGAGWKLVQTAGKLDDTGATFNEQFYQVDGPAGLTASPLPQQLKDAIAADIAATPAGEAVSYSVSKTIADEVALSAMQGSPTQRLIDLSAQADAASAMASTNVSRMGILGCGDKDITKNKAFNWGSPINSNYNLGDANSGFTGNVTLSGTANVNANGEIQVTLKRTGIWFVCVPYGVKFRYARVNGTAQIDQGATVSGSITYANPKAWEWQIAKPFLFSINFMAGPIPVHIGFNLPITAGFDKKGITATVTGSVSYSGRRMVSGYFDYNCTSSGCSGNSSLDTTDLGTQPVTASVSGRFQPSLYAQVAFRGYLYSDGFAYAQVGIRPYIMGDLWGYYGNNCGDADGDGSFETVDALTFDLDWQLKVTGQADTFITREWRKDIYTSPRWHVQFWDLLGGAGSRAVTPMMVGPGTVPAGAGQTYTAKMRSCWPYADNVNFSVDWGDGSGAQAVSGPASTGVNASHTWASTGSPLLRLTASSDAHGRNLGKATPRTVTVNNAHVHLGMTWKLLGTNGSYSHVGSDAQTNAYQGDTNPATALPVLCLRQDGRAAPPGITFDAYNGWAKGEIRLTAPVQGLSLTSRAVADNLCASTFGAGFRMGEFHDGSGGWTWWAQGLVSGANRFWVAINDQPANPWN</sequence>
<dbReference type="PROSITE" id="PS50093">
    <property type="entry name" value="PKD"/>
    <property type="match status" value="1"/>
</dbReference>
<dbReference type="RefSeq" id="WP_143096441.1">
    <property type="nucleotide sequence ID" value="NZ_FONH01000002.1"/>
</dbReference>
<dbReference type="Proteomes" id="UP000199477">
    <property type="component" value="Unassembled WGS sequence"/>
</dbReference>
<evidence type="ECO:0000256" key="1">
    <source>
        <dbReference type="SAM" id="MobiDB-lite"/>
    </source>
</evidence>
<gene>
    <name evidence="3" type="ORF">SAMN02799615_00691</name>
</gene>
<dbReference type="Gene3D" id="2.60.40.10">
    <property type="entry name" value="Immunoglobulins"/>
    <property type="match status" value="1"/>
</dbReference>
<dbReference type="InterPro" id="IPR013783">
    <property type="entry name" value="Ig-like_fold"/>
</dbReference>
<evidence type="ECO:0000313" key="4">
    <source>
        <dbReference type="Proteomes" id="UP000199477"/>
    </source>
</evidence>